<reference evidence="3" key="1">
    <citation type="submission" date="2023-08" db="EMBL/GenBank/DDBJ databases">
        <authorList>
            <person name="Chen Y."/>
            <person name="Shah S."/>
            <person name="Dougan E. K."/>
            <person name="Thang M."/>
            <person name="Chan C."/>
        </authorList>
    </citation>
    <scope>NUCLEOTIDE SEQUENCE</scope>
</reference>
<feature type="compositionally biased region" description="Polar residues" evidence="2">
    <location>
        <begin position="326"/>
        <end position="375"/>
    </location>
</feature>
<keyword evidence="1" id="KW-0175">Coiled coil</keyword>
<feature type="compositionally biased region" description="Polar residues" evidence="2">
    <location>
        <begin position="189"/>
        <end position="200"/>
    </location>
</feature>
<feature type="compositionally biased region" description="Polar residues" evidence="2">
    <location>
        <begin position="457"/>
        <end position="473"/>
    </location>
</feature>
<proteinExistence type="predicted"/>
<feature type="compositionally biased region" description="Low complexity" evidence="2">
    <location>
        <begin position="406"/>
        <end position="417"/>
    </location>
</feature>
<evidence type="ECO:0000313" key="4">
    <source>
        <dbReference type="Proteomes" id="UP001178507"/>
    </source>
</evidence>
<protein>
    <submittedName>
        <fullName evidence="3">Uncharacterized protein</fullName>
    </submittedName>
</protein>
<feature type="compositionally biased region" description="Basic and acidic residues" evidence="2">
    <location>
        <begin position="975"/>
        <end position="985"/>
    </location>
</feature>
<name>A0AA36IWN3_9DINO</name>
<feature type="compositionally biased region" description="Basic and acidic residues" evidence="2">
    <location>
        <begin position="708"/>
        <end position="723"/>
    </location>
</feature>
<sequence>MDKPHQAAENLVDGLLQRVRTADGAAAGEGSSTCAPKTSDGRVRDFVSGVLDRVRGVRTGKPSSWFRRSRVQDANVVPEPVTGPSTLPPEVRIQLAFGDSCVYAGRAQSVMSPPHGHLSPAAHWQDPSLLSSLQFTGDSGSPPHGHFSPAAHWQDPSLLSSLQFSGDSSSPPHGHFSSAAHWQDPSLLSSLQFTGDSGSAQGVRPPPHSYSGAARPEQDPSRLSLLQLTSDSGSAQGMVSPPHGHSSAARPGQDPSLMSSLQLTGDSGSAQGVMSPPHGHSSAARPGQDPSLLSSLQLTSDSGSAQGVMSPPHGHSSAARPGQDPTLLSSLQLAGDSSSAQSVMSPPQGHSNAAKQNPSLLSSLQWTGDSGSAQGLMSPPQPGQDPSLLSSLQLTGDSGSAQGVMSPPHSHSSAPRPGQDPSLISSLQLTGDSSSAQGVMPPPHGHSSAARPGQDPSPISSLQLTGDSGSAQGVMSPPHSHSSAARPVQDPSGSAQGVMSPPHDHSSAAGPGQDPTLLSSLQLTGDSGSAQGVMSPPRGLSGAARPEQDPSFLSSLQLTGDSASAQGVMSPPHSHSSAARPGQDPSLLSEETTLSAAQEQGILSPVPLQPDLDSTQEVLREVLLAAPNVAKETSVPAEALQAIQALQLQLQQQQLEKQQLLGDLQKAQQLLRQKDASVQAEPGLGSASACPGRNAALESGSGGAETCPLEKAEGMDKGRKGEETAETLESGASEGMPEVLCKPKDHESRHPAGLMTQNHQHCLVQPVTVPEAEKPEGIASSPAALREVERRAAETQRQLEVCLQTAGGVGLERKVRLQSPRPEVFVGEEKLAACRLLRSCLTNLLDPPEVLLKASAMVRLKAAVGEIYAVLCLQTKAKSFLAQRALHQLQRRRQLEPKKRPVTAGSVHRRHSLPGSLHDDLTARRRWSDRSAESPALRGPARPVPAPVPTAPVPPLALDLVQFGEPLPAEPAEPAVREEGGKEQLPEVPRGSAISAVRSATAKRRRPMSSPAVRGTSAKEMKGSCRKASRPDSTRCEYLPQAELLLIKQRAVASMLWPPMSDAARGRRPKTACARISKSHGTEPCKVDPQLVAAMVAKERALQQQMQAVEDALELPD</sequence>
<accession>A0AA36IWN3</accession>
<feature type="compositionally biased region" description="Low complexity" evidence="2">
    <location>
        <begin position="286"/>
        <end position="304"/>
    </location>
</feature>
<gene>
    <name evidence="3" type="ORF">EVOR1521_LOCUS19801</name>
</gene>
<evidence type="ECO:0000313" key="3">
    <source>
        <dbReference type="EMBL" id="CAJ1395357.1"/>
    </source>
</evidence>
<feature type="compositionally biased region" description="Polar residues" evidence="2">
    <location>
        <begin position="551"/>
        <end position="567"/>
    </location>
</feature>
<feature type="compositionally biased region" description="Low complexity" evidence="2">
    <location>
        <begin position="570"/>
        <end position="579"/>
    </location>
</feature>
<feature type="compositionally biased region" description="Polar residues" evidence="2">
    <location>
        <begin position="516"/>
        <end position="532"/>
    </location>
</feature>
<feature type="region of interest" description="Disordered" evidence="2">
    <location>
        <begin position="971"/>
        <end position="1032"/>
    </location>
</feature>
<dbReference type="AlphaFoldDB" id="A0AA36IWN3"/>
<evidence type="ECO:0000256" key="2">
    <source>
        <dbReference type="SAM" id="MobiDB-lite"/>
    </source>
</evidence>
<feature type="region of interest" description="Disordered" evidence="2">
    <location>
        <begin position="682"/>
        <end position="738"/>
    </location>
</feature>
<feature type="region of interest" description="Disordered" evidence="2">
    <location>
        <begin position="189"/>
        <end position="220"/>
    </location>
</feature>
<feature type="coiled-coil region" evidence="1">
    <location>
        <begin position="643"/>
        <end position="670"/>
    </location>
</feature>
<feature type="region of interest" description="Disordered" evidence="2">
    <location>
        <begin position="132"/>
        <end position="152"/>
    </location>
</feature>
<comment type="caution">
    <text evidence="3">The sequence shown here is derived from an EMBL/GenBank/DDBJ whole genome shotgun (WGS) entry which is preliminary data.</text>
</comment>
<feature type="compositionally biased region" description="Polar residues" evidence="2">
    <location>
        <begin position="256"/>
        <end position="272"/>
    </location>
</feature>
<feature type="compositionally biased region" description="Basic and acidic residues" evidence="2">
    <location>
        <begin position="1017"/>
        <end position="1032"/>
    </location>
</feature>
<evidence type="ECO:0000256" key="1">
    <source>
        <dbReference type="SAM" id="Coils"/>
    </source>
</evidence>
<feature type="compositionally biased region" description="Polar residues" evidence="2">
    <location>
        <begin position="387"/>
        <end position="403"/>
    </location>
</feature>
<dbReference type="EMBL" id="CAUJNA010003135">
    <property type="protein sequence ID" value="CAJ1395357.1"/>
    <property type="molecule type" value="Genomic_DNA"/>
</dbReference>
<feature type="compositionally biased region" description="Low complexity" evidence="2">
    <location>
        <begin position="476"/>
        <end position="485"/>
    </location>
</feature>
<feature type="region of interest" description="Disordered" evidence="2">
    <location>
        <begin position="892"/>
        <end position="950"/>
    </location>
</feature>
<keyword evidence="4" id="KW-1185">Reference proteome</keyword>
<organism evidence="3 4">
    <name type="scientific">Effrenium voratum</name>
    <dbReference type="NCBI Taxonomy" id="2562239"/>
    <lineage>
        <taxon>Eukaryota</taxon>
        <taxon>Sar</taxon>
        <taxon>Alveolata</taxon>
        <taxon>Dinophyceae</taxon>
        <taxon>Suessiales</taxon>
        <taxon>Symbiodiniaceae</taxon>
        <taxon>Effrenium</taxon>
    </lineage>
</organism>
<feature type="compositionally biased region" description="Basic and acidic residues" evidence="2">
    <location>
        <begin position="917"/>
        <end position="932"/>
    </location>
</feature>
<dbReference type="Proteomes" id="UP001178507">
    <property type="component" value="Unassembled WGS sequence"/>
</dbReference>
<feature type="region of interest" description="Disordered" evidence="2">
    <location>
        <begin position="232"/>
        <end position="593"/>
    </location>
</feature>
<feature type="compositionally biased region" description="Polar residues" evidence="2">
    <location>
        <begin position="422"/>
        <end position="437"/>
    </location>
</feature>